<name>A0A6H3FCD5_9BACT</name>
<keyword evidence="8" id="KW-1185">Reference proteome</keyword>
<dbReference type="PANTHER" id="PTHR44591:SF3">
    <property type="entry name" value="RESPONSE REGULATORY DOMAIN-CONTAINING PROTEIN"/>
    <property type="match status" value="1"/>
</dbReference>
<dbReference type="InterPro" id="IPR050595">
    <property type="entry name" value="Bact_response_regulator"/>
</dbReference>
<dbReference type="InterPro" id="IPR011006">
    <property type="entry name" value="CheY-like_superfamily"/>
</dbReference>
<dbReference type="InterPro" id="IPR001789">
    <property type="entry name" value="Sig_transdc_resp-reg_receiver"/>
</dbReference>
<dbReference type="Proteomes" id="UP000292919">
    <property type="component" value="Unassembled WGS sequence"/>
</dbReference>
<proteinExistence type="predicted"/>
<dbReference type="PROSITE" id="PS50110">
    <property type="entry name" value="RESPONSE_REGULATORY"/>
    <property type="match status" value="1"/>
</dbReference>
<dbReference type="Pfam" id="PF00072">
    <property type="entry name" value="Response_reg"/>
    <property type="match status" value="1"/>
</dbReference>
<feature type="modified residue" description="4-aspartylphosphate" evidence="5">
    <location>
        <position position="54"/>
    </location>
</feature>
<organism evidence="7 8">
    <name type="scientific">Desulfovibrio legallii</name>
    <dbReference type="NCBI Taxonomy" id="571438"/>
    <lineage>
        <taxon>Bacteria</taxon>
        <taxon>Pseudomonadati</taxon>
        <taxon>Thermodesulfobacteriota</taxon>
        <taxon>Desulfovibrionia</taxon>
        <taxon>Desulfovibrionales</taxon>
        <taxon>Desulfovibrionaceae</taxon>
        <taxon>Desulfovibrio</taxon>
    </lineage>
</organism>
<dbReference type="PANTHER" id="PTHR44591">
    <property type="entry name" value="STRESS RESPONSE REGULATOR PROTEIN 1"/>
    <property type="match status" value="1"/>
</dbReference>
<dbReference type="Gene3D" id="3.40.50.2300">
    <property type="match status" value="1"/>
</dbReference>
<dbReference type="AlphaFoldDB" id="A0A6H3FCD5"/>
<dbReference type="RefSeq" id="WP_118229394.1">
    <property type="nucleotide sequence ID" value="NZ_DBFBQU010000294.1"/>
</dbReference>
<keyword evidence="3" id="KW-0805">Transcription regulation</keyword>
<gene>
    <name evidence="7" type="ORF">EB812_04265</name>
</gene>
<evidence type="ECO:0000313" key="7">
    <source>
        <dbReference type="EMBL" id="TBH80804.1"/>
    </source>
</evidence>
<evidence type="ECO:0000259" key="6">
    <source>
        <dbReference type="PROSITE" id="PS50110"/>
    </source>
</evidence>
<evidence type="ECO:0000256" key="3">
    <source>
        <dbReference type="ARBA" id="ARBA00023015"/>
    </source>
</evidence>
<dbReference type="SUPFAM" id="SSF52172">
    <property type="entry name" value="CheY-like"/>
    <property type="match status" value="1"/>
</dbReference>
<sequence>MGTKKILLVDDEPDVTRILAKRLGKRGYVCAMASNGQEALAALTNDPCGLVVMDVKMPVLDGMAALQQIHQQWPQIKVILLSGHADMQLAVQAMSQGAFGYLMKPVDLDELIFKLEDAFTQSSLEVGADTSPENTRQQMQR</sequence>
<evidence type="ECO:0000256" key="2">
    <source>
        <dbReference type="ARBA" id="ARBA00023012"/>
    </source>
</evidence>
<feature type="domain" description="Response regulatory" evidence="6">
    <location>
        <begin position="5"/>
        <end position="119"/>
    </location>
</feature>
<reference evidence="7 8" key="1">
    <citation type="submission" date="2018-12" db="EMBL/GenBank/DDBJ databases">
        <title>First genome draft of Desulfovibrio legallis sp. nov.</title>
        <authorList>
            <person name="Ben Dhia O."/>
            <person name="Najjari A."/>
            <person name="Ferjani R."/>
            <person name="Fhoula I."/>
            <person name="Fardeau M.-L."/>
            <person name="Boudabbous A."/>
            <person name="Ouzari H.I."/>
        </authorList>
    </citation>
    <scope>NUCLEOTIDE SEQUENCE [LARGE SCALE GENOMIC DNA]</scope>
    <source>
        <strain evidence="7 8">H1T</strain>
    </source>
</reference>
<dbReference type="GO" id="GO:0000160">
    <property type="term" value="P:phosphorelay signal transduction system"/>
    <property type="evidence" value="ECO:0007669"/>
    <property type="project" value="UniProtKB-KW"/>
</dbReference>
<comment type="caution">
    <text evidence="7">The sequence shown here is derived from an EMBL/GenBank/DDBJ whole genome shotgun (WGS) entry which is preliminary data.</text>
</comment>
<dbReference type="CDD" id="cd17536">
    <property type="entry name" value="REC_YesN-like"/>
    <property type="match status" value="1"/>
</dbReference>
<accession>A0A6H3FCD5</accession>
<evidence type="ECO:0000256" key="1">
    <source>
        <dbReference type="ARBA" id="ARBA00022553"/>
    </source>
</evidence>
<dbReference type="SMART" id="SM00448">
    <property type="entry name" value="REC"/>
    <property type="match status" value="1"/>
</dbReference>
<evidence type="ECO:0000313" key="8">
    <source>
        <dbReference type="Proteomes" id="UP000292919"/>
    </source>
</evidence>
<dbReference type="FunFam" id="3.40.50.2300:FF:000018">
    <property type="entry name" value="DNA-binding transcriptional regulator NtrC"/>
    <property type="match status" value="1"/>
</dbReference>
<evidence type="ECO:0000256" key="4">
    <source>
        <dbReference type="ARBA" id="ARBA00023163"/>
    </source>
</evidence>
<keyword evidence="1 5" id="KW-0597">Phosphoprotein</keyword>
<keyword evidence="4" id="KW-0804">Transcription</keyword>
<evidence type="ECO:0000256" key="5">
    <source>
        <dbReference type="PROSITE-ProRule" id="PRU00169"/>
    </source>
</evidence>
<protein>
    <submittedName>
        <fullName evidence="7">Response regulator</fullName>
    </submittedName>
</protein>
<dbReference type="EMBL" id="SIXC01000004">
    <property type="protein sequence ID" value="TBH80804.1"/>
    <property type="molecule type" value="Genomic_DNA"/>
</dbReference>
<keyword evidence="2" id="KW-0902">Two-component regulatory system</keyword>